<dbReference type="GO" id="GO:0051539">
    <property type="term" value="F:4 iron, 4 sulfur cluster binding"/>
    <property type="evidence" value="ECO:0007669"/>
    <property type="project" value="UniProtKB-UniRule"/>
</dbReference>
<comment type="catalytic activity">
    <reaction evidence="6">
        <text>(R)-lactate + A = pyruvate + AH2</text>
        <dbReference type="Rhea" id="RHEA:15089"/>
        <dbReference type="ChEBI" id="CHEBI:13193"/>
        <dbReference type="ChEBI" id="CHEBI:15361"/>
        <dbReference type="ChEBI" id="CHEBI:16004"/>
        <dbReference type="ChEBI" id="CHEBI:17499"/>
    </reaction>
</comment>
<evidence type="ECO:0000256" key="1">
    <source>
        <dbReference type="ARBA" id="ARBA00022485"/>
    </source>
</evidence>
<dbReference type="Gene3D" id="1.10.1060.10">
    <property type="entry name" value="Alpha-helical ferredoxin"/>
    <property type="match status" value="1"/>
</dbReference>
<comment type="catalytic activity">
    <reaction evidence="6">
        <text>glycolate + A = glyoxylate + AH2</text>
        <dbReference type="Rhea" id="RHEA:21264"/>
        <dbReference type="ChEBI" id="CHEBI:13193"/>
        <dbReference type="ChEBI" id="CHEBI:17499"/>
        <dbReference type="ChEBI" id="CHEBI:29805"/>
        <dbReference type="ChEBI" id="CHEBI:36655"/>
        <dbReference type="EC" id="1.1.99.14"/>
    </reaction>
</comment>
<proteinExistence type="predicted"/>
<evidence type="ECO:0000256" key="3">
    <source>
        <dbReference type="ARBA" id="ARBA00022737"/>
    </source>
</evidence>
<evidence type="ECO:0000259" key="7">
    <source>
        <dbReference type="PROSITE" id="PS51379"/>
    </source>
</evidence>
<dbReference type="AlphaFoldDB" id="A0A516KJ16"/>
<keyword evidence="2 6" id="KW-0479">Metal-binding</keyword>
<dbReference type="SUPFAM" id="SSF46548">
    <property type="entry name" value="alpha-helical ferredoxin"/>
    <property type="match status" value="1"/>
</dbReference>
<sequence length="442" mass="49643">MKTKEMENIQQAFKEKMDYDELLNCMRCGFCLPSCPTYIESGKDEAHSPRGRIALMKAVVDGEIEPDEDVKRSLDMCLGCRACEPVCPSGVNYGHLLEQARDIIYQNKKPSLPARVIRKSVFYGLFPYQNRLISMTGLLGLYQRSGLQKMTQKSGILNLLPDSMQLMERVLPKVPTRKEMKNRPYHLPAITPKKKKVAFFSGCLMDTMFLHTNDATTKLLQVAGCEIVIPKSQNCCGAIHGHSGEKKKGKALAKQNIQAFEEAEVDYIITNAGGCGAFLVDYGHLLQDEPEWKERAKAFSAKIKDISSILVELDFHKTPLKVEDQIVTFQDSCHLRNVQRIFLEPRKLLSSIEGVHYVEMKDADRCCGSAGIYNIVESDMSMKILDYKMEQTKATNAKTIVTANPGCLLQMKLGIEKEGLSNTVRAVHIVDFLLEAFEKTNG</sequence>
<name>A0A516KJ16_9BACI</name>
<keyword evidence="5 6" id="KW-0411">Iron-sulfur</keyword>
<keyword evidence="6" id="KW-0249">Electron transport</keyword>
<dbReference type="Proteomes" id="UP000315215">
    <property type="component" value="Chromosome"/>
</dbReference>
<dbReference type="EMBL" id="CP041666">
    <property type="protein sequence ID" value="QDP41393.1"/>
    <property type="molecule type" value="Genomic_DNA"/>
</dbReference>
<dbReference type="GO" id="GO:0046872">
    <property type="term" value="F:metal ion binding"/>
    <property type="evidence" value="ECO:0007669"/>
    <property type="project" value="UniProtKB-UniRule"/>
</dbReference>
<dbReference type="PROSITE" id="PS51379">
    <property type="entry name" value="4FE4S_FER_2"/>
    <property type="match status" value="2"/>
</dbReference>
<keyword evidence="3" id="KW-0677">Repeat</keyword>
<dbReference type="InterPro" id="IPR017900">
    <property type="entry name" value="4Fe4S_Fe_S_CS"/>
</dbReference>
<dbReference type="OrthoDB" id="9770306at2"/>
<dbReference type="InterPro" id="IPR017896">
    <property type="entry name" value="4Fe4S_Fe-S-bd"/>
</dbReference>
<dbReference type="InterPro" id="IPR004017">
    <property type="entry name" value="Cys_rich_dom"/>
</dbReference>
<dbReference type="Pfam" id="PF02754">
    <property type="entry name" value="CCG"/>
    <property type="match status" value="2"/>
</dbReference>
<dbReference type="InterPro" id="IPR009051">
    <property type="entry name" value="Helical_ferredxn"/>
</dbReference>
<protein>
    <recommendedName>
        <fullName evidence="6">Glycolate oxidase iron-sulfur subunit</fullName>
        <ecNumber evidence="6">1.1.99.14</ecNumber>
    </recommendedName>
</protein>
<feature type="domain" description="4Fe-4S ferredoxin-type" evidence="7">
    <location>
        <begin position="68"/>
        <end position="91"/>
    </location>
</feature>
<dbReference type="KEGG" id="aqt:FN924_15105"/>
<keyword evidence="6" id="KW-0813">Transport</keyword>
<evidence type="ECO:0000313" key="9">
    <source>
        <dbReference type="Proteomes" id="UP000315215"/>
    </source>
</evidence>
<evidence type="ECO:0000256" key="4">
    <source>
        <dbReference type="ARBA" id="ARBA00023004"/>
    </source>
</evidence>
<dbReference type="InterPro" id="IPR012257">
    <property type="entry name" value="Glc_ox_4Fe-4S"/>
</dbReference>
<gene>
    <name evidence="8" type="ORF">FN924_15105</name>
</gene>
<reference evidence="8 9" key="1">
    <citation type="submission" date="2019-07" db="EMBL/GenBank/DDBJ databases">
        <authorList>
            <person name="Li J."/>
        </authorList>
    </citation>
    <scope>NUCLEOTIDE SEQUENCE [LARGE SCALE GENOMIC DNA]</scope>
    <source>
        <strain evidence="8 9">TKL69</strain>
    </source>
</reference>
<feature type="domain" description="4Fe-4S ferredoxin-type" evidence="7">
    <location>
        <begin position="15"/>
        <end position="45"/>
    </location>
</feature>
<dbReference type="PANTHER" id="PTHR32479">
    <property type="entry name" value="GLYCOLATE OXIDASE IRON-SULFUR SUBUNIT"/>
    <property type="match status" value="1"/>
</dbReference>
<keyword evidence="1 6" id="KW-0004">4Fe-4S</keyword>
<evidence type="ECO:0000256" key="5">
    <source>
        <dbReference type="ARBA" id="ARBA00023014"/>
    </source>
</evidence>
<evidence type="ECO:0000256" key="2">
    <source>
        <dbReference type="ARBA" id="ARBA00022723"/>
    </source>
</evidence>
<accession>A0A516KJ16</accession>
<dbReference type="EC" id="1.1.99.14" evidence="6"/>
<comment type="function">
    <text evidence="6">Component of a complex that catalyzes the oxidation of glycolate to glyoxylate.</text>
</comment>
<keyword evidence="4 6" id="KW-0408">Iron</keyword>
<dbReference type="PIRSF" id="PIRSF000139">
    <property type="entry name" value="Glc_ox_4Fe-4S"/>
    <property type="match status" value="1"/>
</dbReference>
<dbReference type="PROSITE" id="PS00198">
    <property type="entry name" value="4FE4S_FER_1"/>
    <property type="match status" value="1"/>
</dbReference>
<dbReference type="PANTHER" id="PTHR32479:SF17">
    <property type="entry name" value="GLYCOLATE OXIDASE IRON-SULFUR SUBUNIT"/>
    <property type="match status" value="1"/>
</dbReference>
<evidence type="ECO:0000313" key="8">
    <source>
        <dbReference type="EMBL" id="QDP41393.1"/>
    </source>
</evidence>
<organism evidence="8 9">
    <name type="scientific">Radiobacillus deserti</name>
    <dbReference type="NCBI Taxonomy" id="2594883"/>
    <lineage>
        <taxon>Bacteria</taxon>
        <taxon>Bacillati</taxon>
        <taxon>Bacillota</taxon>
        <taxon>Bacilli</taxon>
        <taxon>Bacillales</taxon>
        <taxon>Bacillaceae</taxon>
        <taxon>Radiobacillus</taxon>
    </lineage>
</organism>
<dbReference type="Pfam" id="PF13183">
    <property type="entry name" value="Fer4_8"/>
    <property type="match status" value="1"/>
</dbReference>
<comment type="cofactor">
    <cofactor evidence="6">
        <name>[4Fe-4S] cluster</name>
        <dbReference type="ChEBI" id="CHEBI:49883"/>
    </cofactor>
    <text evidence="6">Binds 2 [4Fe-4S] clusters.</text>
</comment>
<evidence type="ECO:0000256" key="6">
    <source>
        <dbReference type="PIRNR" id="PIRNR000139"/>
    </source>
</evidence>
<dbReference type="GO" id="GO:0019154">
    <property type="term" value="F:glycolate dehydrogenase activity"/>
    <property type="evidence" value="ECO:0007669"/>
    <property type="project" value="UniProtKB-EC"/>
</dbReference>
<keyword evidence="9" id="KW-1185">Reference proteome</keyword>
<dbReference type="RefSeq" id="WP_143895894.1">
    <property type="nucleotide sequence ID" value="NZ_CP041666.1"/>
</dbReference>